<keyword evidence="3 5" id="KW-1133">Transmembrane helix</keyword>
<gene>
    <name evidence="7" type="ordered locus">Mkms_0991</name>
</gene>
<dbReference type="Pfam" id="PF14378">
    <property type="entry name" value="PAP2_3"/>
    <property type="match status" value="1"/>
</dbReference>
<evidence type="ECO:0000256" key="5">
    <source>
        <dbReference type="SAM" id="Phobius"/>
    </source>
</evidence>
<keyword evidence="2 5" id="KW-0812">Transmembrane</keyword>
<protein>
    <submittedName>
        <fullName evidence="7">Phosphoesterase, PA-phosphatase related protein</fullName>
    </submittedName>
</protein>
<feature type="transmembrane region" description="Helical" evidence="5">
    <location>
        <begin position="49"/>
        <end position="68"/>
    </location>
</feature>
<evidence type="ECO:0000259" key="6">
    <source>
        <dbReference type="Pfam" id="PF14378"/>
    </source>
</evidence>
<dbReference type="HOGENOM" id="CLU_052628_0_0_11"/>
<evidence type="ECO:0000256" key="1">
    <source>
        <dbReference type="ARBA" id="ARBA00004141"/>
    </source>
</evidence>
<name>A1UBJ7_MYCSK</name>
<comment type="subcellular location">
    <subcellularLocation>
        <location evidence="1">Membrane</location>
        <topology evidence="1">Multi-pass membrane protein</topology>
    </subcellularLocation>
</comment>
<dbReference type="InterPro" id="IPR036938">
    <property type="entry name" value="PAP2/HPO_sf"/>
</dbReference>
<dbReference type="EMBL" id="CP000518">
    <property type="protein sequence ID" value="ABL90205.1"/>
    <property type="molecule type" value="Genomic_DNA"/>
</dbReference>
<evidence type="ECO:0000256" key="4">
    <source>
        <dbReference type="ARBA" id="ARBA00023136"/>
    </source>
</evidence>
<dbReference type="PANTHER" id="PTHR31310">
    <property type="match status" value="1"/>
</dbReference>
<evidence type="ECO:0000256" key="2">
    <source>
        <dbReference type="ARBA" id="ARBA00022692"/>
    </source>
</evidence>
<dbReference type="GO" id="GO:0016020">
    <property type="term" value="C:membrane"/>
    <property type="evidence" value="ECO:0007669"/>
    <property type="project" value="UniProtKB-SubCell"/>
</dbReference>
<dbReference type="AlphaFoldDB" id="A1UBJ7"/>
<feature type="transmembrane region" description="Helical" evidence="5">
    <location>
        <begin position="140"/>
        <end position="163"/>
    </location>
</feature>
<dbReference type="KEGG" id="mkm:Mkms_0991"/>
<feature type="transmembrane region" description="Helical" evidence="5">
    <location>
        <begin position="298"/>
        <end position="315"/>
    </location>
</feature>
<keyword evidence="4 5" id="KW-0472">Membrane</keyword>
<evidence type="ECO:0000313" key="7">
    <source>
        <dbReference type="EMBL" id="ABL90205.1"/>
    </source>
</evidence>
<evidence type="ECO:0000256" key="3">
    <source>
        <dbReference type="ARBA" id="ARBA00022989"/>
    </source>
</evidence>
<dbReference type="STRING" id="189918.Mkms_0991"/>
<feature type="transmembrane region" description="Helical" evidence="5">
    <location>
        <begin position="321"/>
        <end position="338"/>
    </location>
</feature>
<feature type="transmembrane region" description="Helical" evidence="5">
    <location>
        <begin position="170"/>
        <end position="189"/>
    </location>
</feature>
<dbReference type="OrthoDB" id="629685at2"/>
<feature type="transmembrane region" description="Helical" evidence="5">
    <location>
        <begin position="25"/>
        <end position="43"/>
    </location>
</feature>
<dbReference type="InterPro" id="IPR052185">
    <property type="entry name" value="IPC_Synthase-Related"/>
</dbReference>
<dbReference type="PANTHER" id="PTHR31310:SF7">
    <property type="entry name" value="PA-PHOSPHATASE RELATED-FAMILY PROTEIN DDB_G0268928"/>
    <property type="match status" value="1"/>
</dbReference>
<accession>A1UBJ7</accession>
<dbReference type="InterPro" id="IPR026841">
    <property type="entry name" value="Aur1/Ipt1"/>
</dbReference>
<feature type="transmembrane region" description="Helical" evidence="5">
    <location>
        <begin position="271"/>
        <end position="291"/>
    </location>
</feature>
<proteinExistence type="predicted"/>
<organism evidence="7">
    <name type="scientific">Mycobacterium sp. (strain KMS)</name>
    <dbReference type="NCBI Taxonomy" id="189918"/>
    <lineage>
        <taxon>Bacteria</taxon>
        <taxon>Bacillati</taxon>
        <taxon>Actinomycetota</taxon>
        <taxon>Actinomycetes</taxon>
        <taxon>Mycobacteriales</taxon>
        <taxon>Mycobacteriaceae</taxon>
        <taxon>Mycobacterium</taxon>
    </lineage>
</organism>
<reference evidence="7" key="1">
    <citation type="submission" date="2006-12" db="EMBL/GenBank/DDBJ databases">
        <title>Complete sequence of chromosome of Mycobacterium sp. KMS.</title>
        <authorList>
            <consortium name="US DOE Joint Genome Institute"/>
            <person name="Copeland A."/>
            <person name="Lucas S."/>
            <person name="Lapidus A."/>
            <person name="Barry K."/>
            <person name="Detter J.C."/>
            <person name="Glavina del Rio T."/>
            <person name="Hammon N."/>
            <person name="Israni S."/>
            <person name="Dalin E."/>
            <person name="Tice H."/>
            <person name="Pitluck S."/>
            <person name="Kiss H."/>
            <person name="Brettin T."/>
            <person name="Bruce D."/>
            <person name="Han C."/>
            <person name="Tapia R."/>
            <person name="Gilna P."/>
            <person name="Schmutz J."/>
            <person name="Larimer F."/>
            <person name="Land M."/>
            <person name="Hauser L."/>
            <person name="Kyrpides N."/>
            <person name="Mikhailova N."/>
            <person name="Miller C.D."/>
            <person name="Richardson P."/>
        </authorList>
    </citation>
    <scope>NUCLEOTIDE SEQUENCE [LARGE SCALE GENOMIC DNA]</scope>
    <source>
        <strain evidence="7">KMS</strain>
    </source>
</reference>
<sequence>MSAVDQSSIALTPPDISSRRRWLTVVRWTAIVVWAVVVVYRTATDGFAFNRELVLLYIATGLLAASIGRGRRMLFVLRDWLPFALVLLAYDLSRGAATLVGRPTLWHWQADADRWLFFGTMPTVWLQERLKQPTPPWWEIGISTVYMSFFILPYVIAGVLWLRNREEWKAFVRLFVGLNVAALMVYALFPAAPPWAAARCTAADVEGGPSDPRCMFRSARGVPDGGVLGSMQFSQDGANQWVERIVGRGWGKLNLHSATALLDAGQASVNLVAAIPSLHAGMTAAIAAFLWHRVHRGWRPVLVAYVLVMAFTLVYTAEHYVIDILLGWAFAAVAVVALNRYDAWRRSRESARREVDLAQCLGDGPDRVAARGEPDHVAAVQVERRAAVGELDLR</sequence>
<feature type="domain" description="Inositolphosphotransferase Aur1/Ipt1" evidence="6">
    <location>
        <begin position="111"/>
        <end position="336"/>
    </location>
</feature>
<dbReference type="Gene3D" id="1.20.144.10">
    <property type="entry name" value="Phosphatidic acid phosphatase type 2/haloperoxidase"/>
    <property type="match status" value="1"/>
</dbReference>
<dbReference type="SUPFAM" id="SSF48317">
    <property type="entry name" value="Acid phosphatase/Vanadium-dependent haloperoxidase"/>
    <property type="match status" value="1"/>
</dbReference>